<feature type="compositionally biased region" description="Basic and acidic residues" evidence="1">
    <location>
        <begin position="424"/>
        <end position="433"/>
    </location>
</feature>
<accession>C3Z499</accession>
<feature type="compositionally biased region" description="Basic residues" evidence="1">
    <location>
        <begin position="1"/>
        <end position="11"/>
    </location>
</feature>
<reference evidence="3" key="2">
    <citation type="journal article" date="2020" name="Nat. Ecol. Evol.">
        <title>Deeply conserved synteny resolves early events in vertebrate evolution.</title>
        <authorList>
            <person name="Simakov O."/>
            <person name="Marletaz F."/>
            <person name="Yue J.X."/>
            <person name="O'Connell B."/>
            <person name="Jenkins J."/>
            <person name="Brandt A."/>
            <person name="Calef R."/>
            <person name="Tung C.H."/>
            <person name="Huang T.K."/>
            <person name="Schmutz J."/>
            <person name="Satoh N."/>
            <person name="Yu J.K."/>
            <person name="Putnam N.H."/>
            <person name="Green R.E."/>
            <person name="Rokhsar D.S."/>
        </authorList>
    </citation>
    <scope>NUCLEOTIDE SEQUENCE [LARGE SCALE GENOMIC DNA]</scope>
    <source>
        <strain evidence="3">S238N-H82</strain>
    </source>
</reference>
<feature type="compositionally biased region" description="Acidic residues" evidence="1">
    <location>
        <begin position="1093"/>
        <end position="1115"/>
    </location>
</feature>
<dbReference type="KEGG" id="bfo:118425678"/>
<sequence>MAEKKKHKGFAQKRSSVRAVSSVHPRLRMSLQPLDTEDTMEKLSGLKDRTKSVAVGRKLSALARILEELQLPIARPVTADEQSSRGWLDFEYTHQLFSSFFETSPTSVAFRDTLLDEDIGLPVLLYTRPTGEQLVILNDNGSVNMAGLLRHLCRQDDDRELFQTPAESPLSVDLVKRVIESMNDEYDRWVAKMLLCTDKSRARVYQLGIKPDRATKLLKSLKERLEEWENTKIAAYDMTDMRLRDRIKIFEERIKMTEHLIEQATGRCSAERVGDLQEQKDMLEESLENVRNLKGSKTPYYKQCFQQAVLRKANELAKEQRIKHRSLGAGPETKLDEEDEEWLTKCIEDKTTVHGRRHETVLYTHHRVKSRDLLRLANHRRLQRGAPLIRSVSTVTSRARPTNVRSIQAKRHKGKGLWCSKKPPKTEDRDNECTHHQRKHVALAKEHLFGKESEASRNHGLIISMDDKAYLRPGTSEGFTGARCQSVLQPTEESRTKKLPLHDFPEPSVYITPSAFRVIRKKPNDEAGKGNLISSRDFSMAVIHPKAYVGTNGTTWGSNLMRLRRECPDEFEVVPGADSTPYSKAVRKFCGWVSDSTFYFVDTTMKGDVMKVTKKPDCQFQKYECLRLQVLKRQCERAIEEWREEKAGLPGSEIAVGSEVLDTVQTIVGRAEELAAALSVSTGNPLWQRYCEFVETCSNFLQSLNRLRLPPPCPQLLELTDAGPGVGVSNFEVRFRAAERARVHSTDLLCRVHRAREDSGQNEAERLNASMGDALCDGGTIRWQYFSPLHGLTEEEVSTMSTSDLEAHRQKMMEKNAWAVAEEVKLRIDQSPAPSKGKTQAFLVEQPDQQFFYNRNYLLQYTKTAKSQRTSVPGHSYFKKIEEFVERHFKTGELYMEYVKGSCKDLSEEQELCDFCISHNFTGPPPSPVPRPYPDYGQLPDFHYLPYERTPLEGRPPDDYQPRAQLKAAINNNTVSIDNAESIHEFSQKYIVPEDKVKEYVEHINLVQTMKSKRAVLAENKRKACQEKMYEDYDWEGLYREGLLANLRVAELDKYLSHHNLLGKGKGKVKGRKVDMVRAHIGKTVCSRLLSDDSSDESEAEDVSSSESDSDMSDVEDEVVLQVGANASSDSDCDADEGQEIGTGTDEVVTVSRFGRRRQQKVLNPDYIWC</sequence>
<dbReference type="AlphaFoldDB" id="C3Z499"/>
<evidence type="ECO:0000313" key="4">
    <source>
        <dbReference type="RefSeq" id="XP_035690603.1"/>
    </source>
</evidence>
<protein>
    <submittedName>
        <fullName evidence="4">Uncharacterized protein LOC118425678</fullName>
    </submittedName>
</protein>
<dbReference type="InParanoid" id="C3Z499"/>
<keyword evidence="3" id="KW-1185">Reference proteome</keyword>
<gene>
    <name evidence="4" type="primary">LOC118425678</name>
    <name evidence="2" type="ORF">BRAFLDRAFT_78402</name>
</gene>
<dbReference type="Proteomes" id="UP000001554">
    <property type="component" value="Chromosome 11"/>
</dbReference>
<name>C3Z499_BRAFL</name>
<feature type="region of interest" description="Disordered" evidence="1">
    <location>
        <begin position="1"/>
        <end position="23"/>
    </location>
</feature>
<dbReference type="eggNOG" id="ENOG502SI21">
    <property type="taxonomic scope" value="Eukaryota"/>
</dbReference>
<evidence type="ECO:0000313" key="3">
    <source>
        <dbReference type="Proteomes" id="UP000001554"/>
    </source>
</evidence>
<evidence type="ECO:0000313" key="2">
    <source>
        <dbReference type="EMBL" id="EEN52712.1"/>
    </source>
</evidence>
<dbReference type="RefSeq" id="XP_035690603.1">
    <property type="nucleotide sequence ID" value="XM_035834710.1"/>
</dbReference>
<organism>
    <name type="scientific">Branchiostoma floridae</name>
    <name type="common">Florida lancelet</name>
    <name type="synonym">Amphioxus</name>
    <dbReference type="NCBI Taxonomy" id="7739"/>
    <lineage>
        <taxon>Eukaryota</taxon>
        <taxon>Metazoa</taxon>
        <taxon>Chordata</taxon>
        <taxon>Cephalochordata</taxon>
        <taxon>Leptocardii</taxon>
        <taxon>Amphioxiformes</taxon>
        <taxon>Branchiostomatidae</taxon>
        <taxon>Branchiostoma</taxon>
    </lineage>
</organism>
<dbReference type="OrthoDB" id="6090131at2759"/>
<reference evidence="4" key="3">
    <citation type="submission" date="2025-04" db="UniProtKB">
        <authorList>
            <consortium name="RefSeq"/>
        </authorList>
    </citation>
    <scope>IDENTIFICATION</scope>
    <source>
        <strain evidence="4">S238N-H82</strain>
        <tissue evidence="4">Testes</tissue>
    </source>
</reference>
<evidence type="ECO:0000256" key="1">
    <source>
        <dbReference type="SAM" id="MobiDB-lite"/>
    </source>
</evidence>
<feature type="region of interest" description="Disordered" evidence="1">
    <location>
        <begin position="409"/>
        <end position="433"/>
    </location>
</feature>
<dbReference type="GeneID" id="118425678"/>
<dbReference type="STRING" id="7739.C3Z499"/>
<proteinExistence type="predicted"/>
<dbReference type="EMBL" id="GG666578">
    <property type="protein sequence ID" value="EEN52712.1"/>
    <property type="molecule type" value="Genomic_DNA"/>
</dbReference>
<feature type="region of interest" description="Disordered" evidence="1">
    <location>
        <begin position="1090"/>
        <end position="1115"/>
    </location>
</feature>
<reference evidence="2" key="1">
    <citation type="journal article" date="2008" name="Nature">
        <title>The amphioxus genome and the evolution of the chordate karyotype.</title>
        <authorList>
            <consortium name="US DOE Joint Genome Institute (JGI-PGF)"/>
            <person name="Putnam N.H."/>
            <person name="Butts T."/>
            <person name="Ferrier D.E.K."/>
            <person name="Furlong R.F."/>
            <person name="Hellsten U."/>
            <person name="Kawashima T."/>
            <person name="Robinson-Rechavi M."/>
            <person name="Shoguchi E."/>
            <person name="Terry A."/>
            <person name="Yu J.-K."/>
            <person name="Benito-Gutierrez E.L."/>
            <person name="Dubchak I."/>
            <person name="Garcia-Fernandez J."/>
            <person name="Gibson-Brown J.J."/>
            <person name="Grigoriev I.V."/>
            <person name="Horton A.C."/>
            <person name="de Jong P.J."/>
            <person name="Jurka J."/>
            <person name="Kapitonov V.V."/>
            <person name="Kohara Y."/>
            <person name="Kuroki Y."/>
            <person name="Lindquist E."/>
            <person name="Lucas S."/>
            <person name="Osoegawa K."/>
            <person name="Pennacchio L.A."/>
            <person name="Salamov A.A."/>
            <person name="Satou Y."/>
            <person name="Sauka-Spengler T."/>
            <person name="Schmutz J."/>
            <person name="Shin-I T."/>
            <person name="Toyoda A."/>
            <person name="Bronner-Fraser M."/>
            <person name="Fujiyama A."/>
            <person name="Holland L.Z."/>
            <person name="Holland P.W.H."/>
            <person name="Satoh N."/>
            <person name="Rokhsar D.S."/>
        </authorList>
    </citation>
    <scope>NUCLEOTIDE SEQUENCE [LARGE SCALE GENOMIC DNA]</scope>
    <source>
        <strain evidence="2">S238N-H82</strain>
        <tissue evidence="2">Testes</tissue>
    </source>
</reference>